<sequence length="402" mass="47144">MAPNITDCILKPELITSEPLIPKKSISLHRKSRNEKDLNNNKINVGEKDAQGNNKVFQQDLVWRNVIILVYSYFCLVYGIYLLQYTTWPSFVFLWSSGFASAFGITAGAHRLWAHKAYKAKLPLRIFLMILQTLAFQNCIHEWARDHRVHHKYTDTNADPHNSKRGFFFSHVGWLMMKKHPDVKEKGKTIDMSDLEADPVVMWQKRNFGWFMPVVAFFGPMALLYFGFGEPFYIAWYTTITRWALAVNITWLLNSAAHMWGWRPYDKNISPTNTTILGFLCFGEGWHNYHHVFPWDYKTSELVNYTVNFTNGFIDFFAKIGQAYDLKTVSEEMIRKRVLRTGDGSHPISKQMEKQELQAKLIEFVNKYHEESTDLVWGWDDKDMKPEEKIYVTIYNKDSKED</sequence>
<reference evidence="15" key="1">
    <citation type="submission" date="2018-07" db="EMBL/GenBank/DDBJ databases">
        <authorList>
            <person name="Quirk P.G."/>
            <person name="Krulwich T.A."/>
        </authorList>
    </citation>
    <scope>NUCLEOTIDE SEQUENCE</scope>
</reference>
<evidence type="ECO:0000256" key="5">
    <source>
        <dbReference type="ARBA" id="ARBA00022832"/>
    </source>
</evidence>
<dbReference type="GO" id="GO:0005789">
    <property type="term" value="C:endoplasmic reticulum membrane"/>
    <property type="evidence" value="ECO:0007669"/>
    <property type="project" value="TreeGrafter"/>
</dbReference>
<comment type="similarity">
    <text evidence="2 12">Belongs to the fatty acid desaturase type 1 family.</text>
</comment>
<keyword evidence="9" id="KW-0443">Lipid metabolism</keyword>
<dbReference type="PANTHER" id="PTHR11351:SF98">
    <property type="entry name" value="RE43130P"/>
    <property type="match status" value="1"/>
</dbReference>
<organism evidence="15">
    <name type="scientific">Culicoides sonorensis</name>
    <name type="common">Biting midge</name>
    <dbReference type="NCBI Taxonomy" id="179676"/>
    <lineage>
        <taxon>Eukaryota</taxon>
        <taxon>Metazoa</taxon>
        <taxon>Ecdysozoa</taxon>
        <taxon>Arthropoda</taxon>
        <taxon>Hexapoda</taxon>
        <taxon>Insecta</taxon>
        <taxon>Pterygota</taxon>
        <taxon>Neoptera</taxon>
        <taxon>Endopterygota</taxon>
        <taxon>Diptera</taxon>
        <taxon>Nematocera</taxon>
        <taxon>Chironomoidea</taxon>
        <taxon>Ceratopogonidae</taxon>
        <taxon>Ceratopogoninae</taxon>
        <taxon>Culicoides</taxon>
        <taxon>Monoculicoides</taxon>
    </lineage>
</organism>
<evidence type="ECO:0000256" key="11">
    <source>
        <dbReference type="ARBA" id="ARBA00023160"/>
    </source>
</evidence>
<dbReference type="GO" id="GO:0006636">
    <property type="term" value="P:unsaturated fatty acid biosynthetic process"/>
    <property type="evidence" value="ECO:0007669"/>
    <property type="project" value="TreeGrafter"/>
</dbReference>
<evidence type="ECO:0000256" key="13">
    <source>
        <dbReference type="SAM" id="Phobius"/>
    </source>
</evidence>
<evidence type="ECO:0000313" key="15">
    <source>
        <dbReference type="EMBL" id="SSX27312.1"/>
    </source>
</evidence>
<evidence type="ECO:0000256" key="7">
    <source>
        <dbReference type="ARBA" id="ARBA00023002"/>
    </source>
</evidence>
<evidence type="ECO:0000256" key="12">
    <source>
        <dbReference type="RuleBase" id="RU000581"/>
    </source>
</evidence>
<keyword evidence="4 12" id="KW-0812">Transmembrane</keyword>
<gene>
    <name evidence="15" type="primary">CSON014383</name>
</gene>
<dbReference type="PRINTS" id="PR00075">
    <property type="entry name" value="FACDDSATRASE"/>
</dbReference>
<dbReference type="CDD" id="cd03505">
    <property type="entry name" value="Delta9-FADS-like"/>
    <property type="match status" value="1"/>
</dbReference>
<evidence type="ECO:0000256" key="4">
    <source>
        <dbReference type="ARBA" id="ARBA00022692"/>
    </source>
</evidence>
<comment type="subcellular location">
    <subcellularLocation>
        <location evidence="1">Membrane</location>
        <topology evidence="1">Multi-pass membrane protein</topology>
    </subcellularLocation>
</comment>
<keyword evidence="7 12" id="KW-0560">Oxidoreductase</keyword>
<dbReference type="PANTHER" id="PTHR11351">
    <property type="entry name" value="ACYL-COA DESATURASE"/>
    <property type="match status" value="1"/>
</dbReference>
<keyword evidence="8" id="KW-0408">Iron</keyword>
<accession>A0A336MAE4</accession>
<keyword evidence="6 13" id="KW-1133">Transmembrane helix</keyword>
<keyword evidence="11 12" id="KW-0275">Fatty acid biosynthesis</keyword>
<proteinExistence type="inferred from homology"/>
<feature type="transmembrane region" description="Helical" evidence="13">
    <location>
        <begin position="61"/>
        <end position="81"/>
    </location>
</feature>
<feature type="transmembrane region" description="Helical" evidence="13">
    <location>
        <begin position="234"/>
        <end position="253"/>
    </location>
</feature>
<dbReference type="InterPro" id="IPR015876">
    <property type="entry name" value="Acyl-CoA_DS"/>
</dbReference>
<comment type="cofactor">
    <cofactor evidence="12">
        <name>Fe(2+)</name>
        <dbReference type="ChEBI" id="CHEBI:29033"/>
    </cofactor>
</comment>
<evidence type="ECO:0000256" key="10">
    <source>
        <dbReference type="ARBA" id="ARBA00023136"/>
    </source>
</evidence>
<evidence type="ECO:0000256" key="6">
    <source>
        <dbReference type="ARBA" id="ARBA00022989"/>
    </source>
</evidence>
<feature type="domain" description="Fatty acid desaturase" evidence="14">
    <location>
        <begin position="87"/>
        <end position="294"/>
    </location>
</feature>
<keyword evidence="10 13" id="KW-0472">Membrane</keyword>
<evidence type="ECO:0000256" key="3">
    <source>
        <dbReference type="ARBA" id="ARBA00022516"/>
    </source>
</evidence>
<evidence type="ECO:0000256" key="1">
    <source>
        <dbReference type="ARBA" id="ARBA00004141"/>
    </source>
</evidence>
<dbReference type="VEuPathDB" id="VectorBase:CSON014383"/>
<dbReference type="OMA" id="VILMIFQ"/>
<dbReference type="GO" id="GO:0005506">
    <property type="term" value="F:iron ion binding"/>
    <property type="evidence" value="ECO:0007669"/>
    <property type="project" value="TreeGrafter"/>
</dbReference>
<dbReference type="AlphaFoldDB" id="A0A336MAE4"/>
<evidence type="ECO:0000256" key="2">
    <source>
        <dbReference type="ARBA" id="ARBA00009295"/>
    </source>
</evidence>
<keyword evidence="3 12" id="KW-0444">Lipid biosynthesis</keyword>
<dbReference type="EMBL" id="UFQT01000797">
    <property type="protein sequence ID" value="SSX27312.1"/>
    <property type="molecule type" value="Genomic_DNA"/>
</dbReference>
<dbReference type="GO" id="GO:0004768">
    <property type="term" value="F:stearoyl-CoA 9-desaturase activity"/>
    <property type="evidence" value="ECO:0007669"/>
    <property type="project" value="TreeGrafter"/>
</dbReference>
<evidence type="ECO:0000256" key="8">
    <source>
        <dbReference type="ARBA" id="ARBA00023004"/>
    </source>
</evidence>
<feature type="transmembrane region" description="Helical" evidence="13">
    <location>
        <begin position="208"/>
        <end position="228"/>
    </location>
</feature>
<feature type="transmembrane region" description="Helical" evidence="13">
    <location>
        <begin position="93"/>
        <end position="113"/>
    </location>
</feature>
<keyword evidence="5" id="KW-0276">Fatty acid metabolism</keyword>
<protein>
    <submittedName>
        <fullName evidence="15">CSON014383 protein</fullName>
    </submittedName>
</protein>
<name>A0A336MAE4_CULSO</name>
<evidence type="ECO:0000256" key="9">
    <source>
        <dbReference type="ARBA" id="ARBA00023098"/>
    </source>
</evidence>
<comment type="domain">
    <text evidence="12">The histidine box domains are involved in binding the catalytic metal ions.</text>
</comment>
<dbReference type="InterPro" id="IPR005804">
    <property type="entry name" value="FA_desaturase_dom"/>
</dbReference>
<evidence type="ECO:0000259" key="14">
    <source>
        <dbReference type="Pfam" id="PF00487"/>
    </source>
</evidence>
<dbReference type="Pfam" id="PF00487">
    <property type="entry name" value="FA_desaturase"/>
    <property type="match status" value="1"/>
</dbReference>